<protein>
    <submittedName>
        <fullName evidence="1">Uncharacterized protein</fullName>
    </submittedName>
</protein>
<dbReference type="EMBL" id="JBAWTH010000016">
    <property type="protein sequence ID" value="KAL2288568.1"/>
    <property type="molecule type" value="Genomic_DNA"/>
</dbReference>
<keyword evidence="2" id="KW-1185">Reference proteome</keyword>
<dbReference type="Proteomes" id="UP001600888">
    <property type="component" value="Unassembled WGS sequence"/>
</dbReference>
<reference evidence="1 2" key="1">
    <citation type="submission" date="2024-03" db="EMBL/GenBank/DDBJ databases">
        <title>A high-quality draft genome sequence of Diaporthe vaccinii, a causative agent of upright dieback and viscid rot disease in cranberry plants.</title>
        <authorList>
            <person name="Sarrasin M."/>
            <person name="Lang B.F."/>
            <person name="Burger G."/>
        </authorList>
    </citation>
    <scope>NUCLEOTIDE SEQUENCE [LARGE SCALE GENOMIC DNA]</scope>
    <source>
        <strain evidence="1 2">IS7</strain>
    </source>
</reference>
<proteinExistence type="predicted"/>
<sequence>MLCCTCVTQGNRSAEAGRKLAGNPCFSTFYHQRQSFSQRDHHRGSVRHILESAGRRLLVIVISLVVDDVEELELVHSLRGGDDAEPVTELHLLQELLGPSVRKITVLEVPAGQLVVGDDLDLAVTDLGDPDGLAQVADAALDLDLLVQELLEGGDIEDLVAGGLRSVDDEL</sequence>
<accession>A0ABR4F1M0</accession>
<gene>
    <name evidence="1" type="ORF">FJTKL_03930</name>
</gene>
<evidence type="ECO:0000313" key="2">
    <source>
        <dbReference type="Proteomes" id="UP001600888"/>
    </source>
</evidence>
<comment type="caution">
    <text evidence="1">The sequence shown here is derived from an EMBL/GenBank/DDBJ whole genome shotgun (WGS) entry which is preliminary data.</text>
</comment>
<evidence type="ECO:0000313" key="1">
    <source>
        <dbReference type="EMBL" id="KAL2288568.1"/>
    </source>
</evidence>
<name>A0ABR4F1M0_9PEZI</name>
<organism evidence="1 2">
    <name type="scientific">Diaporthe vaccinii</name>
    <dbReference type="NCBI Taxonomy" id="105482"/>
    <lineage>
        <taxon>Eukaryota</taxon>
        <taxon>Fungi</taxon>
        <taxon>Dikarya</taxon>
        <taxon>Ascomycota</taxon>
        <taxon>Pezizomycotina</taxon>
        <taxon>Sordariomycetes</taxon>
        <taxon>Sordariomycetidae</taxon>
        <taxon>Diaporthales</taxon>
        <taxon>Diaporthaceae</taxon>
        <taxon>Diaporthe</taxon>
        <taxon>Diaporthe eres species complex</taxon>
    </lineage>
</organism>